<sequence>MRIKIDENLSVDVMELFRSVGHDVESVFSENIQGCSDQMLMTKCREEGRALVTLDNDFSDIITYPPDTTEGIIVLRSKEQGKDAVLKVVRNLLPRLTGNFFPGQLWIVEEKRIRVRGKE</sequence>
<comment type="caution">
    <text evidence="2">The sequence shown here is derived from an EMBL/GenBank/DDBJ whole genome shotgun (WGS) entry which is preliminary data.</text>
</comment>
<reference evidence="2" key="1">
    <citation type="submission" date="2022-02" db="EMBL/GenBank/DDBJ databases">
        <authorList>
            <person name="Leng L."/>
        </authorList>
    </citation>
    <scope>NUCLEOTIDE SEQUENCE</scope>
    <source>
        <strain evidence="2">JI</strain>
    </source>
</reference>
<protein>
    <submittedName>
        <fullName evidence="2">DUF5615 family PIN-like protein</fullName>
    </submittedName>
</protein>
<proteinExistence type="predicted"/>
<dbReference type="RefSeq" id="WP_277443143.1">
    <property type="nucleotide sequence ID" value="NZ_JAKOAV010000008.1"/>
</dbReference>
<evidence type="ECO:0000313" key="2">
    <source>
        <dbReference type="EMBL" id="MDF9407890.1"/>
    </source>
</evidence>
<dbReference type="Pfam" id="PF18480">
    <property type="entry name" value="DUF5615"/>
    <property type="match status" value="1"/>
</dbReference>
<dbReference type="EMBL" id="JAKOAV010000008">
    <property type="protein sequence ID" value="MDF9407890.1"/>
    <property type="molecule type" value="Genomic_DNA"/>
</dbReference>
<dbReference type="AlphaFoldDB" id="A0A9X4H194"/>
<dbReference type="InterPro" id="IPR041049">
    <property type="entry name" value="DUF5615"/>
</dbReference>
<dbReference type="Proteomes" id="UP001154312">
    <property type="component" value="Unassembled WGS sequence"/>
</dbReference>
<organism evidence="2 3">
    <name type="scientific">Pelotomaculum isophthalicicum JI</name>
    <dbReference type="NCBI Taxonomy" id="947010"/>
    <lineage>
        <taxon>Bacteria</taxon>
        <taxon>Bacillati</taxon>
        <taxon>Bacillota</taxon>
        <taxon>Clostridia</taxon>
        <taxon>Eubacteriales</taxon>
        <taxon>Desulfotomaculaceae</taxon>
        <taxon>Pelotomaculum</taxon>
    </lineage>
</organism>
<evidence type="ECO:0000259" key="1">
    <source>
        <dbReference type="Pfam" id="PF18480"/>
    </source>
</evidence>
<accession>A0A9X4H194</accession>
<feature type="domain" description="DUF5615" evidence="1">
    <location>
        <begin position="1"/>
        <end position="110"/>
    </location>
</feature>
<keyword evidence="3" id="KW-1185">Reference proteome</keyword>
<name>A0A9X4H194_9FIRM</name>
<gene>
    <name evidence="2" type="ORF">L7E55_05875</name>
</gene>
<evidence type="ECO:0000313" key="3">
    <source>
        <dbReference type="Proteomes" id="UP001154312"/>
    </source>
</evidence>